<dbReference type="Gene3D" id="2.60.40.2480">
    <property type="entry name" value="Periplasmic metal-binding protein Tp34-type"/>
    <property type="match status" value="1"/>
</dbReference>
<feature type="chain" id="PRO_5020439329" evidence="3">
    <location>
        <begin position="23"/>
        <end position="179"/>
    </location>
</feature>
<dbReference type="InterPro" id="IPR018470">
    <property type="entry name" value="Metal-bd_Tp34-typ"/>
</dbReference>
<dbReference type="Pfam" id="PF10634">
    <property type="entry name" value="Iron_transport"/>
    <property type="match status" value="1"/>
</dbReference>
<dbReference type="EMBL" id="SNZP01000004">
    <property type="protein sequence ID" value="TDR80741.1"/>
    <property type="molecule type" value="Genomic_DNA"/>
</dbReference>
<evidence type="ECO:0000256" key="2">
    <source>
        <dbReference type="ARBA" id="ARBA00022729"/>
    </source>
</evidence>
<dbReference type="PIRSF" id="PIRSF017018">
    <property type="entry name" value="Tp34"/>
    <property type="match status" value="1"/>
</dbReference>
<dbReference type="Proteomes" id="UP000295611">
    <property type="component" value="Unassembled WGS sequence"/>
</dbReference>
<gene>
    <name evidence="4" type="ORF">DFP86_104241</name>
</gene>
<name>A0A4R7B7P7_9NEIS</name>
<comment type="similarity">
    <text evidence="1">Belongs to the UPF0423 family.</text>
</comment>
<accession>A0A4R7B7P7</accession>
<dbReference type="InterPro" id="IPR038482">
    <property type="entry name" value="Tp34-type_sf"/>
</dbReference>
<evidence type="ECO:0000256" key="1">
    <source>
        <dbReference type="ARBA" id="ARBA00010013"/>
    </source>
</evidence>
<evidence type="ECO:0000256" key="3">
    <source>
        <dbReference type="SAM" id="SignalP"/>
    </source>
</evidence>
<proteinExistence type="inferred from homology"/>
<evidence type="ECO:0000313" key="5">
    <source>
        <dbReference type="Proteomes" id="UP000295611"/>
    </source>
</evidence>
<organism evidence="4 5">
    <name type="scientific">Paludibacterium purpuratum</name>
    <dbReference type="NCBI Taxonomy" id="1144873"/>
    <lineage>
        <taxon>Bacteria</taxon>
        <taxon>Pseudomonadati</taxon>
        <taxon>Pseudomonadota</taxon>
        <taxon>Betaproteobacteria</taxon>
        <taxon>Neisseriales</taxon>
        <taxon>Chromobacteriaceae</taxon>
        <taxon>Paludibacterium</taxon>
    </lineage>
</organism>
<dbReference type="AlphaFoldDB" id="A0A4R7B7P7"/>
<keyword evidence="2 3" id="KW-0732">Signal</keyword>
<protein>
    <submittedName>
        <fullName evidence="4">Uncharacterized protein</fullName>
    </submittedName>
</protein>
<keyword evidence="5" id="KW-1185">Reference proteome</keyword>
<reference evidence="4 5" key="1">
    <citation type="submission" date="2019-03" db="EMBL/GenBank/DDBJ databases">
        <title>Genomic Encyclopedia of Type Strains, Phase III (KMG-III): the genomes of soil and plant-associated and newly described type strains.</title>
        <authorList>
            <person name="Whitman W."/>
        </authorList>
    </citation>
    <scope>NUCLEOTIDE SEQUENCE [LARGE SCALE GENOMIC DNA]</scope>
    <source>
        <strain evidence="4 5">CECT 8976</strain>
    </source>
</reference>
<evidence type="ECO:0000313" key="4">
    <source>
        <dbReference type="EMBL" id="TDR80741.1"/>
    </source>
</evidence>
<feature type="signal peptide" evidence="3">
    <location>
        <begin position="1"/>
        <end position="22"/>
    </location>
</feature>
<sequence length="179" mass="19472">MQVTIRSVVALAALSLSLPVLAKEYPVGKPQVVNHMEIGAVYLQPVKMEPEGMMLAAEKSDVHLEADIHAAKGNTNGFGEGEWVPYLTIRYELTKVGGKTLKGVFMPMVANDGPHYGDNVKLMGPGQYKLKYTILAPNAGADSHFGRHTDKETGVAPWFKPFDVNYTFTYAGIGKKGGY</sequence>
<dbReference type="OrthoDB" id="1495621at2"/>
<comment type="caution">
    <text evidence="4">The sequence shown here is derived from an EMBL/GenBank/DDBJ whole genome shotgun (WGS) entry which is preliminary data.</text>
</comment>
<dbReference type="RefSeq" id="WP_133679381.1">
    <property type="nucleotide sequence ID" value="NZ_SNZP01000004.1"/>
</dbReference>